<feature type="transmembrane region" description="Helical" evidence="7">
    <location>
        <begin position="213"/>
        <end position="233"/>
    </location>
</feature>
<keyword evidence="2" id="KW-0813">Transport</keyword>
<evidence type="ECO:0000259" key="8">
    <source>
        <dbReference type="PROSITE" id="PS50850"/>
    </source>
</evidence>
<feature type="transmembrane region" description="Helical" evidence="7">
    <location>
        <begin position="239"/>
        <end position="259"/>
    </location>
</feature>
<dbReference type="AlphaFoldDB" id="A0A223CWN1"/>
<keyword evidence="10" id="KW-1185">Reference proteome</keyword>
<proteinExistence type="predicted"/>
<gene>
    <name evidence="9" type="ORF">CIG75_01280</name>
</gene>
<evidence type="ECO:0000256" key="3">
    <source>
        <dbReference type="ARBA" id="ARBA00022475"/>
    </source>
</evidence>
<name>A0A223CWN1_9BACL</name>
<dbReference type="EMBL" id="CP022657">
    <property type="protein sequence ID" value="ASS73738.1"/>
    <property type="molecule type" value="Genomic_DNA"/>
</dbReference>
<comment type="subcellular location">
    <subcellularLocation>
        <location evidence="1">Cell membrane</location>
        <topology evidence="1">Multi-pass membrane protein</topology>
    </subcellularLocation>
</comment>
<dbReference type="Proteomes" id="UP000214688">
    <property type="component" value="Chromosome"/>
</dbReference>
<feature type="domain" description="Major facilitator superfamily (MFS) profile" evidence="8">
    <location>
        <begin position="86"/>
        <end position="473"/>
    </location>
</feature>
<evidence type="ECO:0000256" key="7">
    <source>
        <dbReference type="SAM" id="Phobius"/>
    </source>
</evidence>
<dbReference type="KEGG" id="tab:CIG75_01280"/>
<dbReference type="InterPro" id="IPR050171">
    <property type="entry name" value="MFS_Transporters"/>
</dbReference>
<feature type="transmembrane region" description="Helical" evidence="7">
    <location>
        <begin position="152"/>
        <end position="168"/>
    </location>
</feature>
<keyword evidence="6 7" id="KW-0472">Membrane</keyword>
<feature type="transmembrane region" description="Helical" evidence="7">
    <location>
        <begin position="120"/>
        <end position="145"/>
    </location>
</feature>
<feature type="transmembrane region" description="Helical" evidence="7">
    <location>
        <begin position="358"/>
        <end position="376"/>
    </location>
</feature>
<keyword evidence="4 7" id="KW-0812">Transmembrane</keyword>
<feature type="transmembrane region" description="Helical" evidence="7">
    <location>
        <begin position="331"/>
        <end position="351"/>
    </location>
</feature>
<dbReference type="InterPro" id="IPR011701">
    <property type="entry name" value="MFS"/>
</dbReference>
<evidence type="ECO:0000256" key="2">
    <source>
        <dbReference type="ARBA" id="ARBA00022448"/>
    </source>
</evidence>
<reference evidence="9 10" key="1">
    <citation type="journal article" date="2015" name="Int. J. Syst. Evol. Microbiol.">
        <title>Tumebacillus algifaecis sp. nov., isolated from decomposing algal scum.</title>
        <authorList>
            <person name="Wu Y.F."/>
            <person name="Zhang B."/>
            <person name="Xing P."/>
            <person name="Wu Q.L."/>
            <person name="Liu S.J."/>
        </authorList>
    </citation>
    <scope>NUCLEOTIDE SEQUENCE [LARGE SCALE GENOMIC DNA]</scope>
    <source>
        <strain evidence="9 10">THMBR28</strain>
    </source>
</reference>
<organism evidence="9 10">
    <name type="scientific">Tumebacillus algifaecis</name>
    <dbReference type="NCBI Taxonomy" id="1214604"/>
    <lineage>
        <taxon>Bacteria</taxon>
        <taxon>Bacillati</taxon>
        <taxon>Bacillota</taxon>
        <taxon>Bacilli</taxon>
        <taxon>Bacillales</taxon>
        <taxon>Alicyclobacillaceae</taxon>
        <taxon>Tumebacillus</taxon>
    </lineage>
</organism>
<dbReference type="InterPro" id="IPR020846">
    <property type="entry name" value="MFS_dom"/>
</dbReference>
<accession>A0A223CWN1</accession>
<dbReference type="InterPro" id="IPR036259">
    <property type="entry name" value="MFS_trans_sf"/>
</dbReference>
<feature type="transmembrane region" description="Helical" evidence="7">
    <location>
        <begin position="448"/>
        <end position="467"/>
    </location>
</feature>
<evidence type="ECO:0000313" key="9">
    <source>
        <dbReference type="EMBL" id="ASS73738.1"/>
    </source>
</evidence>
<feature type="transmembrane region" description="Helical" evidence="7">
    <location>
        <begin position="382"/>
        <end position="406"/>
    </location>
</feature>
<dbReference type="Pfam" id="PF07690">
    <property type="entry name" value="MFS_1"/>
    <property type="match status" value="1"/>
</dbReference>
<dbReference type="PANTHER" id="PTHR23517">
    <property type="entry name" value="RESISTANCE PROTEIN MDTM, PUTATIVE-RELATED-RELATED"/>
    <property type="match status" value="1"/>
</dbReference>
<dbReference type="CDD" id="cd17329">
    <property type="entry name" value="MFS_MdtH_MDR_like"/>
    <property type="match status" value="1"/>
</dbReference>
<protein>
    <recommendedName>
        <fullName evidence="8">Major facilitator superfamily (MFS) profile domain-containing protein</fullName>
    </recommendedName>
</protein>
<sequence length="483" mass="53336">MPFFVVGRTIVVMLFRTQQGAHDRFKQTHVKIPLSIRKWLALFASEIQSKLRCSFRRSGSIMNTTLNEFQKKVMMMFAALRAYPRIIWLISLGVTVSAIGESFFWPLTATYVHQALGQTLTMAGVVLLLQYTACLAGNFVGGWLFDRWSGRKTMIIAVVLSIILLILMGSTRHFYLYMGLQTLLGFCNGIYWPIQRAVALSVWPEGGRRAVNMIYVANNLGVAVGAASGGILASLSFTYAFWGNALTYAFFLILFMVVIKDHHLQRAGKSEADAPTASATDKPEKIPVSVWMTLGMLVLGLTVLVVAYIQWQTTIPTYIQFLGFSMPAYSFLWTVNGFVIVAMQPVLSWAIARFSLSLYAQIVIGALWFVLAMLLVTFSVAYAALVVGMMIITIGEMMVWPGVPAVANELAVRGREGLFQGIAMSGQSIGRMIGPLLGAFLYEQFAPSGMLLTMTVLCGCAVLCFAFHNKTNRKQPHNIGIST</sequence>
<evidence type="ECO:0000256" key="6">
    <source>
        <dbReference type="ARBA" id="ARBA00023136"/>
    </source>
</evidence>
<keyword evidence="5 7" id="KW-1133">Transmembrane helix</keyword>
<keyword evidence="3" id="KW-1003">Cell membrane</keyword>
<dbReference type="GO" id="GO:0005886">
    <property type="term" value="C:plasma membrane"/>
    <property type="evidence" value="ECO:0007669"/>
    <property type="project" value="UniProtKB-SubCell"/>
</dbReference>
<dbReference type="SUPFAM" id="SSF103473">
    <property type="entry name" value="MFS general substrate transporter"/>
    <property type="match status" value="1"/>
</dbReference>
<feature type="transmembrane region" description="Helical" evidence="7">
    <location>
        <begin position="82"/>
        <end position="100"/>
    </location>
</feature>
<evidence type="ECO:0000256" key="5">
    <source>
        <dbReference type="ARBA" id="ARBA00022989"/>
    </source>
</evidence>
<dbReference type="PROSITE" id="PS50850">
    <property type="entry name" value="MFS"/>
    <property type="match status" value="1"/>
</dbReference>
<dbReference type="Gene3D" id="1.20.1250.20">
    <property type="entry name" value="MFS general substrate transporter like domains"/>
    <property type="match status" value="1"/>
</dbReference>
<feature type="transmembrane region" description="Helical" evidence="7">
    <location>
        <begin position="290"/>
        <end position="311"/>
    </location>
</feature>
<dbReference type="GO" id="GO:0022857">
    <property type="term" value="F:transmembrane transporter activity"/>
    <property type="evidence" value="ECO:0007669"/>
    <property type="project" value="InterPro"/>
</dbReference>
<evidence type="ECO:0000313" key="10">
    <source>
        <dbReference type="Proteomes" id="UP000214688"/>
    </source>
</evidence>
<evidence type="ECO:0000256" key="4">
    <source>
        <dbReference type="ARBA" id="ARBA00022692"/>
    </source>
</evidence>
<dbReference type="PANTHER" id="PTHR23517:SF10">
    <property type="entry name" value="MAJOR FACILITATOR SUPERFAMILY (MFS) PROFILE DOMAIN-CONTAINING PROTEIN"/>
    <property type="match status" value="1"/>
</dbReference>
<evidence type="ECO:0000256" key="1">
    <source>
        <dbReference type="ARBA" id="ARBA00004651"/>
    </source>
</evidence>